<accession>A0A0F9IWA4</accession>
<name>A0A0F9IWA4_9ZZZZ</name>
<comment type="caution">
    <text evidence="1">The sequence shown here is derived from an EMBL/GenBank/DDBJ whole genome shotgun (WGS) entry which is preliminary data.</text>
</comment>
<dbReference type="AlphaFoldDB" id="A0A0F9IWA4"/>
<organism evidence="1">
    <name type="scientific">marine sediment metagenome</name>
    <dbReference type="NCBI Taxonomy" id="412755"/>
    <lineage>
        <taxon>unclassified sequences</taxon>
        <taxon>metagenomes</taxon>
        <taxon>ecological metagenomes</taxon>
    </lineage>
</organism>
<evidence type="ECO:0000313" key="1">
    <source>
        <dbReference type="EMBL" id="KKM61689.1"/>
    </source>
</evidence>
<proteinExistence type="predicted"/>
<reference evidence="1" key="1">
    <citation type="journal article" date="2015" name="Nature">
        <title>Complex archaea that bridge the gap between prokaryotes and eukaryotes.</title>
        <authorList>
            <person name="Spang A."/>
            <person name="Saw J.H."/>
            <person name="Jorgensen S.L."/>
            <person name="Zaremba-Niedzwiedzka K."/>
            <person name="Martijn J."/>
            <person name="Lind A.E."/>
            <person name="van Eijk R."/>
            <person name="Schleper C."/>
            <person name="Guy L."/>
            <person name="Ettema T.J."/>
        </authorList>
    </citation>
    <scope>NUCLEOTIDE SEQUENCE</scope>
</reference>
<dbReference type="EMBL" id="LAZR01011435">
    <property type="protein sequence ID" value="KKM61689.1"/>
    <property type="molecule type" value="Genomic_DNA"/>
</dbReference>
<sequence>MYGKTSEGVGKAPLITDDRKLVVVPTGGKYAEAAMAGRLFYASTQTHVGTSTTKNNTFTGLAIVNPATSGKRYIMHEFSWALDNSPSADLNLSLAVGPVHSGYAADLTVYCTRHAYKTSVAIADTAATITGSALVIVKHIATIGTNLTTDLLTNTPPVDLGGSIILAPGRIISTDSILASGAFLFFAFMWEEVAI</sequence>
<protein>
    <submittedName>
        <fullName evidence="1">Uncharacterized protein</fullName>
    </submittedName>
</protein>
<gene>
    <name evidence="1" type="ORF">LCGC14_1529180</name>
</gene>